<dbReference type="GO" id="GO:0052717">
    <property type="term" value="F:tRNA-specific adenosine-34 deaminase activity"/>
    <property type="evidence" value="ECO:0007669"/>
    <property type="project" value="UniProtKB-UniRule"/>
</dbReference>
<sequence>MNPESKNHEYFMKRCLELAHEAEKNLEVPIGAVIVHDGKIISESSNKREKNHDATGHAEILAIHDACQKLQSWRLSACDLYVTLEPCLMCAGALVQARIRNVYFGAYDPKGGALGSLYKIHEDTRLNHRFPAVGGVLGDECGSLLSTFFKKKRAKS</sequence>
<dbReference type="Pfam" id="PF14437">
    <property type="entry name" value="MafB19-deam"/>
    <property type="match status" value="1"/>
</dbReference>
<dbReference type="GO" id="GO:0008270">
    <property type="term" value="F:zinc ion binding"/>
    <property type="evidence" value="ECO:0007669"/>
    <property type="project" value="UniProtKB-UniRule"/>
</dbReference>
<feature type="binding site" evidence="8">
    <location>
        <position position="87"/>
    </location>
    <ligand>
        <name>Zn(2+)</name>
        <dbReference type="ChEBI" id="CHEBI:29105"/>
        <note>catalytic</note>
    </ligand>
</feature>
<dbReference type="InterPro" id="IPR002125">
    <property type="entry name" value="CMP_dCMP_dom"/>
</dbReference>
<dbReference type="EC" id="3.5.4.33" evidence="8"/>
<feature type="active site" description="Proton donor" evidence="8">
    <location>
        <position position="59"/>
    </location>
</feature>
<feature type="binding site" evidence="8">
    <location>
        <position position="57"/>
    </location>
    <ligand>
        <name>Zn(2+)</name>
        <dbReference type="ChEBI" id="CHEBI:29105"/>
        <note>catalytic</note>
    </ligand>
</feature>
<dbReference type="Gene3D" id="3.40.140.10">
    <property type="entry name" value="Cytidine Deaminase, domain 2"/>
    <property type="match status" value="1"/>
</dbReference>
<dbReference type="FunFam" id="3.40.140.10:FF:000005">
    <property type="entry name" value="tRNA-specific adenosine deaminase"/>
    <property type="match status" value="1"/>
</dbReference>
<evidence type="ECO:0000256" key="2">
    <source>
        <dbReference type="ARBA" id="ARBA00011738"/>
    </source>
</evidence>
<comment type="similarity">
    <text evidence="1">Belongs to the cytidine and deoxycytidylate deaminase family. ADAT2 subfamily.</text>
</comment>
<evidence type="ECO:0000256" key="7">
    <source>
        <dbReference type="ARBA" id="ARBA00048045"/>
    </source>
</evidence>
<proteinExistence type="inferred from homology"/>
<keyword evidence="3 8" id="KW-0819">tRNA processing</keyword>
<comment type="function">
    <text evidence="8">Catalyzes the deamination of adenosine to inosine at the wobble position 34 of tRNA(Arg2).</text>
</comment>
<evidence type="ECO:0000256" key="3">
    <source>
        <dbReference type="ARBA" id="ARBA00022694"/>
    </source>
</evidence>
<dbReference type="HAMAP" id="MF_00972">
    <property type="entry name" value="tRNA_aden_deaminase"/>
    <property type="match status" value="1"/>
</dbReference>
<dbReference type="EMBL" id="HM537013">
    <property type="protein sequence ID" value="ADI87839.1"/>
    <property type="molecule type" value="Genomic_DNA"/>
</dbReference>
<dbReference type="NCBIfam" id="NF008113">
    <property type="entry name" value="PRK10860.1"/>
    <property type="match status" value="1"/>
</dbReference>
<evidence type="ECO:0000256" key="5">
    <source>
        <dbReference type="ARBA" id="ARBA00022801"/>
    </source>
</evidence>
<gene>
    <name evidence="8" type="primary">tadA</name>
    <name evidence="10" type="ORF">AKSOIL_0331</name>
</gene>
<keyword evidence="5 8" id="KW-0378">Hydrolase</keyword>
<dbReference type="InterPro" id="IPR016193">
    <property type="entry name" value="Cytidine_deaminase-like"/>
</dbReference>
<dbReference type="InterPro" id="IPR028883">
    <property type="entry name" value="tRNA_aden_deaminase"/>
</dbReference>
<dbReference type="CDD" id="cd01285">
    <property type="entry name" value="nucleoside_deaminase"/>
    <property type="match status" value="1"/>
</dbReference>
<accession>D9MX62</accession>
<dbReference type="AlphaFoldDB" id="D9MX62"/>
<dbReference type="SUPFAM" id="SSF53927">
    <property type="entry name" value="Cytidine deaminase-like"/>
    <property type="match status" value="1"/>
</dbReference>
<evidence type="ECO:0000256" key="1">
    <source>
        <dbReference type="ARBA" id="ARBA00010669"/>
    </source>
</evidence>
<evidence type="ECO:0000259" key="9">
    <source>
        <dbReference type="PROSITE" id="PS51747"/>
    </source>
</evidence>
<dbReference type="InterPro" id="IPR016192">
    <property type="entry name" value="APOBEC/CMP_deaminase_Zn-bd"/>
</dbReference>
<evidence type="ECO:0000256" key="4">
    <source>
        <dbReference type="ARBA" id="ARBA00022723"/>
    </source>
</evidence>
<comment type="cofactor">
    <cofactor evidence="8">
        <name>Zn(2+)</name>
        <dbReference type="ChEBI" id="CHEBI:29105"/>
    </cofactor>
    <text evidence="8">Binds 1 zinc ion per subunit.</text>
</comment>
<keyword evidence="4 8" id="KW-0479">Metal-binding</keyword>
<evidence type="ECO:0000256" key="6">
    <source>
        <dbReference type="ARBA" id="ARBA00022833"/>
    </source>
</evidence>
<comment type="subunit">
    <text evidence="2 8">Homodimer.</text>
</comment>
<feature type="binding site" evidence="8">
    <location>
        <position position="90"/>
    </location>
    <ligand>
        <name>Zn(2+)</name>
        <dbReference type="ChEBI" id="CHEBI:29105"/>
        <note>catalytic</note>
    </ligand>
</feature>
<dbReference type="PANTHER" id="PTHR11079:SF202">
    <property type="entry name" value="TRNA-SPECIFIC ADENOSINE DEAMINASE"/>
    <property type="match status" value="1"/>
</dbReference>
<dbReference type="PROSITE" id="PS51747">
    <property type="entry name" value="CYT_DCMP_DEAMINASES_2"/>
    <property type="match status" value="1"/>
</dbReference>
<evidence type="ECO:0000313" key="10">
    <source>
        <dbReference type="EMBL" id="ADI87839.1"/>
    </source>
</evidence>
<dbReference type="InterPro" id="IPR058535">
    <property type="entry name" value="MafB19-deam"/>
</dbReference>
<comment type="catalytic activity">
    <reaction evidence="7 8">
        <text>adenosine(34) in tRNA + H2O + H(+) = inosine(34) in tRNA + NH4(+)</text>
        <dbReference type="Rhea" id="RHEA:43168"/>
        <dbReference type="Rhea" id="RHEA-COMP:10373"/>
        <dbReference type="Rhea" id="RHEA-COMP:10374"/>
        <dbReference type="ChEBI" id="CHEBI:15377"/>
        <dbReference type="ChEBI" id="CHEBI:15378"/>
        <dbReference type="ChEBI" id="CHEBI:28938"/>
        <dbReference type="ChEBI" id="CHEBI:74411"/>
        <dbReference type="ChEBI" id="CHEBI:82852"/>
        <dbReference type="EC" id="3.5.4.33"/>
    </reaction>
</comment>
<dbReference type="GO" id="GO:0002100">
    <property type="term" value="P:tRNA wobble adenosine to inosine editing"/>
    <property type="evidence" value="ECO:0007669"/>
    <property type="project" value="UniProtKB-UniRule"/>
</dbReference>
<dbReference type="PROSITE" id="PS00903">
    <property type="entry name" value="CYT_DCMP_DEAMINASES_1"/>
    <property type="match status" value="1"/>
</dbReference>
<dbReference type="PANTHER" id="PTHR11079">
    <property type="entry name" value="CYTOSINE DEAMINASE FAMILY MEMBER"/>
    <property type="match status" value="1"/>
</dbReference>
<evidence type="ECO:0000256" key="8">
    <source>
        <dbReference type="HAMAP-Rule" id="MF_00972"/>
    </source>
</evidence>
<keyword evidence="6 8" id="KW-0862">Zinc</keyword>
<reference evidence="10" key="1">
    <citation type="journal article" date="2010" name="Appl. Environ. Microbiol.">
        <title>Novel florfenicol and chloramphenicol resistance gene discovered in Alaskan soil by using functional metagenomics.</title>
        <authorList>
            <person name="Lang K.S."/>
            <person name="Anderson J.M."/>
            <person name="Schwarz S."/>
            <person name="Williamson L."/>
            <person name="Handelsman J."/>
            <person name="Singer R.S."/>
        </authorList>
    </citation>
    <scope>NUCLEOTIDE SEQUENCE</scope>
</reference>
<name>D9MX62_9BACT</name>
<organism evidence="10">
    <name type="scientific">uncultured bacterium Ak20-3</name>
    <dbReference type="NCBI Taxonomy" id="798570"/>
    <lineage>
        <taxon>Bacteria</taxon>
        <taxon>environmental samples</taxon>
    </lineage>
</organism>
<feature type="domain" description="CMP/dCMP-type deaminase" evidence="9">
    <location>
        <begin position="6"/>
        <end position="133"/>
    </location>
</feature>
<protein>
    <recommendedName>
        <fullName evidence="8">tRNA-specific adenosine deaminase</fullName>
        <ecNumber evidence="8">3.5.4.33</ecNumber>
    </recommendedName>
</protein>